<dbReference type="PANTHER" id="PTHR22705:SF0">
    <property type="entry name" value="ZZ-TYPE ZINC FINGER-CONTAINING PROTEIN 3"/>
    <property type="match status" value="1"/>
</dbReference>
<accession>A0A165T3L5</accession>
<feature type="compositionally biased region" description="Basic and acidic residues" evidence="1">
    <location>
        <begin position="238"/>
        <end position="247"/>
    </location>
</feature>
<dbReference type="InterPro" id="IPR001005">
    <property type="entry name" value="SANT/Myb"/>
</dbReference>
<dbReference type="InterPro" id="IPR009057">
    <property type="entry name" value="Homeodomain-like_sf"/>
</dbReference>
<name>A0A165T3L5_9AGAM</name>
<dbReference type="PROSITE" id="PS50090">
    <property type="entry name" value="MYB_LIKE"/>
    <property type="match status" value="1"/>
</dbReference>
<reference evidence="4 5" key="1">
    <citation type="journal article" date="2016" name="Mol. Biol. Evol.">
        <title>Comparative Genomics of Early-Diverging Mushroom-Forming Fungi Provides Insights into the Origins of Lignocellulose Decay Capabilities.</title>
        <authorList>
            <person name="Nagy L.G."/>
            <person name="Riley R."/>
            <person name="Tritt A."/>
            <person name="Adam C."/>
            <person name="Daum C."/>
            <person name="Floudas D."/>
            <person name="Sun H."/>
            <person name="Yadav J.S."/>
            <person name="Pangilinan J."/>
            <person name="Larsson K.H."/>
            <person name="Matsuura K."/>
            <person name="Barry K."/>
            <person name="Labutti K."/>
            <person name="Kuo R."/>
            <person name="Ohm R.A."/>
            <person name="Bhattacharya S.S."/>
            <person name="Shirouzu T."/>
            <person name="Yoshinaga Y."/>
            <person name="Martin F.M."/>
            <person name="Grigoriev I.V."/>
            <person name="Hibbett D.S."/>
        </authorList>
    </citation>
    <scope>NUCLEOTIDE SEQUENCE [LARGE SCALE GENOMIC DNA]</scope>
    <source>
        <strain evidence="4 5">HHB14362 ss-1</strain>
    </source>
</reference>
<dbReference type="OrthoDB" id="424753at2759"/>
<dbReference type="STRING" id="1314782.A0A165T3L5"/>
<sequence>MDDKRAQTFQALSNFIEQQRAILARTETDIARLTSLKRDISAQHNLEGSTIIDYSQLKFSGQSLGEQCVESLLLPKDIDWSLFNSRDAGPIRDLATNIRSTHVRRNQPSKTQMSPLSDLQRLVKDARKAILDPVLSQLLPLSDNEDSSEEYVDPETLLKEREREKIRDLKKRRIKCGLTVPLRARPVNGVFIRRDLDDESADVDIADVSPAVVVKEESSAGEAMLVGEKPKRSSKRSRVGEHVEEPPARATKRSQKPCKPSEDTVMFEAPPTPTPAPSKPKPETYKQAWTVSEQHLLERLLEEIPDGERNRWQKISQAMNGRRTPRQVASRVQKYFEKLKRFGIDPTGKASVEK</sequence>
<dbReference type="InterPro" id="IPR037830">
    <property type="entry name" value="ZZZ3"/>
</dbReference>
<dbReference type="SUPFAM" id="SSF46689">
    <property type="entry name" value="Homeodomain-like"/>
    <property type="match status" value="1"/>
</dbReference>
<feature type="domain" description="HTH myb-type" evidence="3">
    <location>
        <begin position="281"/>
        <end position="340"/>
    </location>
</feature>
<feature type="region of interest" description="Disordered" evidence="1">
    <location>
        <begin position="218"/>
        <end position="284"/>
    </location>
</feature>
<dbReference type="InParanoid" id="A0A165T3L5"/>
<evidence type="ECO:0000259" key="2">
    <source>
        <dbReference type="PROSITE" id="PS50090"/>
    </source>
</evidence>
<proteinExistence type="predicted"/>
<keyword evidence="5" id="KW-1185">Reference proteome</keyword>
<evidence type="ECO:0000256" key="1">
    <source>
        <dbReference type="SAM" id="MobiDB-lite"/>
    </source>
</evidence>
<dbReference type="CDD" id="cd00167">
    <property type="entry name" value="SANT"/>
    <property type="match status" value="1"/>
</dbReference>
<dbReference type="PANTHER" id="PTHR22705">
    <property type="entry name" value="ZINC FINGER, ZZ DOMAIN CONTAINING 3"/>
    <property type="match status" value="1"/>
</dbReference>
<dbReference type="EMBL" id="KV425568">
    <property type="protein sequence ID" value="KZT26092.1"/>
    <property type="molecule type" value="Genomic_DNA"/>
</dbReference>
<dbReference type="Proteomes" id="UP000076761">
    <property type="component" value="Unassembled WGS sequence"/>
</dbReference>
<evidence type="ECO:0000313" key="4">
    <source>
        <dbReference type="EMBL" id="KZT26092.1"/>
    </source>
</evidence>
<evidence type="ECO:0000259" key="3">
    <source>
        <dbReference type="PROSITE" id="PS51294"/>
    </source>
</evidence>
<dbReference type="InterPro" id="IPR017930">
    <property type="entry name" value="Myb_dom"/>
</dbReference>
<protein>
    <submittedName>
        <fullName evidence="4">Uncharacterized protein</fullName>
    </submittedName>
</protein>
<dbReference type="AlphaFoldDB" id="A0A165T3L5"/>
<dbReference type="PROSITE" id="PS51294">
    <property type="entry name" value="HTH_MYB"/>
    <property type="match status" value="1"/>
</dbReference>
<dbReference type="Gene3D" id="1.10.10.60">
    <property type="entry name" value="Homeodomain-like"/>
    <property type="match status" value="1"/>
</dbReference>
<dbReference type="Pfam" id="PF23082">
    <property type="entry name" value="Myb_DNA-binding_2"/>
    <property type="match status" value="1"/>
</dbReference>
<evidence type="ECO:0000313" key="5">
    <source>
        <dbReference type="Proteomes" id="UP000076761"/>
    </source>
</evidence>
<feature type="compositionally biased region" description="Pro residues" evidence="1">
    <location>
        <begin position="270"/>
        <end position="279"/>
    </location>
</feature>
<organism evidence="4 5">
    <name type="scientific">Neolentinus lepideus HHB14362 ss-1</name>
    <dbReference type="NCBI Taxonomy" id="1314782"/>
    <lineage>
        <taxon>Eukaryota</taxon>
        <taxon>Fungi</taxon>
        <taxon>Dikarya</taxon>
        <taxon>Basidiomycota</taxon>
        <taxon>Agaricomycotina</taxon>
        <taxon>Agaricomycetes</taxon>
        <taxon>Gloeophyllales</taxon>
        <taxon>Gloeophyllaceae</taxon>
        <taxon>Neolentinus</taxon>
    </lineage>
</organism>
<feature type="domain" description="Myb-like" evidence="2">
    <location>
        <begin position="281"/>
        <end position="336"/>
    </location>
</feature>
<gene>
    <name evidence="4" type="ORF">NEOLEDRAFT_1132651</name>
</gene>
<dbReference type="SMART" id="SM00717">
    <property type="entry name" value="SANT"/>
    <property type="match status" value="1"/>
</dbReference>